<dbReference type="RefSeq" id="WP_188361791.1">
    <property type="nucleotide sequence ID" value="NZ_BMFG01000004.1"/>
</dbReference>
<dbReference type="AlphaFoldDB" id="A0A916XZU0"/>
<dbReference type="Proteomes" id="UP000625735">
    <property type="component" value="Unassembled WGS sequence"/>
</dbReference>
<accession>A0A916XZU0</accession>
<proteinExistence type="predicted"/>
<name>A0A916XZU0_9FLAO</name>
<organism evidence="2 3">
    <name type="scientific">Flavobacterium orientale</name>
    <dbReference type="NCBI Taxonomy" id="1756020"/>
    <lineage>
        <taxon>Bacteria</taxon>
        <taxon>Pseudomonadati</taxon>
        <taxon>Bacteroidota</taxon>
        <taxon>Flavobacteriia</taxon>
        <taxon>Flavobacteriales</taxon>
        <taxon>Flavobacteriaceae</taxon>
        <taxon>Flavobacterium</taxon>
    </lineage>
</organism>
<protein>
    <recommendedName>
        <fullName evidence="1">PrcB C-terminal domain-containing protein</fullName>
    </recommendedName>
</protein>
<comment type="caution">
    <text evidence="2">The sequence shown here is derived from an EMBL/GenBank/DDBJ whole genome shotgun (WGS) entry which is preliminary data.</text>
</comment>
<gene>
    <name evidence="2" type="ORF">GCM10011343_13570</name>
</gene>
<reference evidence="2" key="2">
    <citation type="submission" date="2020-09" db="EMBL/GenBank/DDBJ databases">
        <authorList>
            <person name="Sun Q."/>
            <person name="Zhou Y."/>
        </authorList>
    </citation>
    <scope>NUCLEOTIDE SEQUENCE</scope>
    <source>
        <strain evidence="2">CGMCC 1.12506</strain>
    </source>
</reference>
<dbReference type="InterPro" id="IPR025748">
    <property type="entry name" value="PrcB_C_dom"/>
</dbReference>
<reference evidence="2" key="1">
    <citation type="journal article" date="2014" name="Int. J. Syst. Evol. Microbiol.">
        <title>Complete genome sequence of Corynebacterium casei LMG S-19264T (=DSM 44701T), isolated from a smear-ripened cheese.</title>
        <authorList>
            <consortium name="US DOE Joint Genome Institute (JGI-PGF)"/>
            <person name="Walter F."/>
            <person name="Albersmeier A."/>
            <person name="Kalinowski J."/>
            <person name="Ruckert C."/>
        </authorList>
    </citation>
    <scope>NUCLEOTIDE SEQUENCE</scope>
    <source>
        <strain evidence="2">CGMCC 1.12506</strain>
    </source>
</reference>
<feature type="domain" description="PrcB C-terminal" evidence="1">
    <location>
        <begin position="80"/>
        <end position="133"/>
    </location>
</feature>
<keyword evidence="3" id="KW-1185">Reference proteome</keyword>
<dbReference type="PROSITE" id="PS51257">
    <property type="entry name" value="PROKAR_LIPOPROTEIN"/>
    <property type="match status" value="1"/>
</dbReference>
<dbReference type="EMBL" id="BMFG01000004">
    <property type="protein sequence ID" value="GGD24676.1"/>
    <property type="molecule type" value="Genomic_DNA"/>
</dbReference>
<evidence type="ECO:0000313" key="2">
    <source>
        <dbReference type="EMBL" id="GGD24676.1"/>
    </source>
</evidence>
<dbReference type="Pfam" id="PF14343">
    <property type="entry name" value="PrcB_C"/>
    <property type="match status" value="1"/>
</dbReference>
<evidence type="ECO:0000313" key="3">
    <source>
        <dbReference type="Proteomes" id="UP000625735"/>
    </source>
</evidence>
<evidence type="ECO:0000259" key="1">
    <source>
        <dbReference type="Pfam" id="PF14343"/>
    </source>
</evidence>
<sequence>MKKILLPIVGLLLFSCSTKNKLENKEDSKLFEILKQDEQGGANIRFFEVITEPNEFKMLLNDKELKRKVAEEDIKTSNFLLLNMGEKSSGGHFLSLESVEETDTEIIVDVKENYPSGMATSVMTYPFMIVKINSKKTIRFK</sequence>